<evidence type="ECO:0000256" key="2">
    <source>
        <dbReference type="ARBA" id="ARBA00022692"/>
    </source>
</evidence>
<evidence type="ECO:0000259" key="6">
    <source>
        <dbReference type="Pfam" id="PF01694"/>
    </source>
</evidence>
<comment type="subcellular location">
    <subcellularLocation>
        <location evidence="1">Membrane</location>
        <topology evidence="1">Multi-pass membrane protein</topology>
    </subcellularLocation>
</comment>
<keyword evidence="2" id="KW-0812">Transmembrane</keyword>
<gene>
    <name evidence="7" type="ORF">EHUX00137_LOCUS34100</name>
</gene>
<dbReference type="InterPro" id="IPR022764">
    <property type="entry name" value="Peptidase_S54_rhomboid_dom"/>
</dbReference>
<dbReference type="GO" id="GO:0004252">
    <property type="term" value="F:serine-type endopeptidase activity"/>
    <property type="evidence" value="ECO:0007669"/>
    <property type="project" value="InterPro"/>
</dbReference>
<evidence type="ECO:0000256" key="1">
    <source>
        <dbReference type="ARBA" id="ARBA00004141"/>
    </source>
</evidence>
<evidence type="ECO:0000256" key="5">
    <source>
        <dbReference type="SAM" id="MobiDB-lite"/>
    </source>
</evidence>
<sequence length="611" mass="66208">MPELATSAAERAVLTWLLPRQSARSSCPTLRIGRKRSWLLWLLWPTAGVAAQGPSPDGPAWTESRIFPERYSPTTDAVSFSPATWKTQISHPFGWTDKWHGEPQNASALAPDLEYCFSPYLSRSGPLCYPPASIAGLNSIVLLQHTCRLDDTDEAKNCYLPLDQPWLNPFNQVDSDSKDARYTFVRKAEWARAPEKQSAWYGSASMCIWGGFDNRASTMCGRGKNNSWESASVGADCNGVYGVWDGYGAWYHMADLVYPEDCRWTILSSSSNAAKYIREVEPRKNDLYESYDYSVEVCQQRGDCTPDDANCINTYSAVALSDSTYTDSKSLLVVGSETSWLKGGADWEDKKPAPPRQYPEMGSGRIEAVYATAANGPHLPCPVDDAGQQVPCGVPPAQNPGQPLLIFEPEQDLVVHISRLKVNAVKAVSSAQFTVVVEVTLTWTSKYAVHPCGIDLYRGVVAGEAVVPAKDWWRPVVKADGAISSEESFVSGNPMLQVHRTAGNATHEPEPVTRPCTQESPSRAGSLGASGVAMAMVAANAALYPRALVHVYGLELPAPHAALLYLVVDVVASSSGHGGGGVDASAHAGGAAVGYALARRWQRGLDLFPSF</sequence>
<proteinExistence type="predicted"/>
<dbReference type="Gene3D" id="1.20.1540.10">
    <property type="entry name" value="Rhomboid-like"/>
    <property type="match status" value="1"/>
</dbReference>
<keyword evidence="3" id="KW-1133">Transmembrane helix</keyword>
<dbReference type="EMBL" id="HBIR01043694">
    <property type="protein sequence ID" value="CAE0577029.1"/>
    <property type="molecule type" value="Transcribed_RNA"/>
</dbReference>
<dbReference type="SUPFAM" id="SSF144091">
    <property type="entry name" value="Rhomboid-like"/>
    <property type="match status" value="1"/>
</dbReference>
<feature type="region of interest" description="Disordered" evidence="5">
    <location>
        <begin position="504"/>
        <end position="523"/>
    </location>
</feature>
<evidence type="ECO:0000256" key="3">
    <source>
        <dbReference type="ARBA" id="ARBA00022989"/>
    </source>
</evidence>
<keyword evidence="4" id="KW-0472">Membrane</keyword>
<accession>A0A7S3T8M7</accession>
<name>A0A7S3T8M7_EMIHU</name>
<organism evidence="7">
    <name type="scientific">Emiliania huxleyi</name>
    <name type="common">Coccolithophore</name>
    <name type="synonym">Pontosphaera huxleyi</name>
    <dbReference type="NCBI Taxonomy" id="2903"/>
    <lineage>
        <taxon>Eukaryota</taxon>
        <taxon>Haptista</taxon>
        <taxon>Haptophyta</taxon>
        <taxon>Prymnesiophyceae</taxon>
        <taxon>Isochrysidales</taxon>
        <taxon>Noelaerhabdaceae</taxon>
        <taxon>Emiliania</taxon>
    </lineage>
</organism>
<evidence type="ECO:0000313" key="7">
    <source>
        <dbReference type="EMBL" id="CAE0577029.1"/>
    </source>
</evidence>
<dbReference type="AlphaFoldDB" id="A0A7S3T8M7"/>
<protein>
    <recommendedName>
        <fullName evidence="6">Peptidase S54 rhomboid domain-containing protein</fullName>
    </recommendedName>
</protein>
<reference evidence="7" key="1">
    <citation type="submission" date="2021-01" db="EMBL/GenBank/DDBJ databases">
        <authorList>
            <person name="Corre E."/>
            <person name="Pelletier E."/>
            <person name="Niang G."/>
            <person name="Scheremetjew M."/>
            <person name="Finn R."/>
            <person name="Kale V."/>
            <person name="Holt S."/>
            <person name="Cochrane G."/>
            <person name="Meng A."/>
            <person name="Brown T."/>
            <person name="Cohen L."/>
        </authorList>
    </citation>
    <scope>NUCLEOTIDE SEQUENCE</scope>
    <source>
        <strain evidence="7">379</strain>
    </source>
</reference>
<dbReference type="Pfam" id="PF01694">
    <property type="entry name" value="Rhomboid"/>
    <property type="match status" value="1"/>
</dbReference>
<feature type="domain" description="Peptidase S54 rhomboid" evidence="6">
    <location>
        <begin position="526"/>
        <end position="598"/>
    </location>
</feature>
<dbReference type="InterPro" id="IPR035952">
    <property type="entry name" value="Rhomboid-like_sf"/>
</dbReference>
<dbReference type="GO" id="GO:0016020">
    <property type="term" value="C:membrane"/>
    <property type="evidence" value="ECO:0007669"/>
    <property type="project" value="UniProtKB-SubCell"/>
</dbReference>
<evidence type="ECO:0000256" key="4">
    <source>
        <dbReference type="ARBA" id="ARBA00023136"/>
    </source>
</evidence>